<gene>
    <name evidence="1" type="ordered locus">Rru_A0191</name>
</gene>
<dbReference type="GO" id="GO:0004068">
    <property type="term" value="F:aspartate 1-decarboxylase activity"/>
    <property type="evidence" value="ECO:0007669"/>
    <property type="project" value="UniProtKB-EC"/>
</dbReference>
<dbReference type="Gene3D" id="2.40.40.20">
    <property type="match status" value="1"/>
</dbReference>
<reference evidence="1 2" key="1">
    <citation type="journal article" date="2011" name="Stand. Genomic Sci.">
        <title>Complete genome sequence of Rhodospirillum rubrum type strain (S1).</title>
        <authorList>
            <person name="Munk A.C."/>
            <person name="Copeland A."/>
            <person name="Lucas S."/>
            <person name="Lapidus A."/>
            <person name="Del Rio T.G."/>
            <person name="Barry K."/>
            <person name="Detter J.C."/>
            <person name="Hammon N."/>
            <person name="Israni S."/>
            <person name="Pitluck S."/>
            <person name="Brettin T."/>
            <person name="Bruce D."/>
            <person name="Han C."/>
            <person name="Tapia R."/>
            <person name="Gilna P."/>
            <person name="Schmutz J."/>
            <person name="Larimer F."/>
            <person name="Land M."/>
            <person name="Kyrpides N.C."/>
            <person name="Mavromatis K."/>
            <person name="Richardson P."/>
            <person name="Rohde M."/>
            <person name="Goker M."/>
            <person name="Klenk H.P."/>
            <person name="Zhang Y."/>
            <person name="Roberts G.P."/>
            <person name="Reslewic S."/>
            <person name="Schwartz D.C."/>
        </authorList>
    </citation>
    <scope>NUCLEOTIDE SEQUENCE [LARGE SCALE GENOMIC DNA]</scope>
    <source>
        <strain evidence="2">ATCC 11170 / ATH 1.1.1 / DSM 467 / LMG 4362 / NCIMB 8255 / S1</strain>
    </source>
</reference>
<dbReference type="AlphaFoldDB" id="Q2RXZ9"/>
<sequence>MPEPSTKGVPPVGCPFMAIAMRLTRISRAHSMTQPARMPRSLFSFYRSRCVAPAARVSIWNKPNGARVLTYVIFGAPGSRCCILNGAAARLWAPSHGDTIPYRTHPPSLLAVQHRRRFHPDREQPEAWNDGSEAG</sequence>
<dbReference type="Proteomes" id="UP000001929">
    <property type="component" value="Chromosome"/>
</dbReference>
<accession>Q2RXZ9</accession>
<dbReference type="KEGG" id="rru:Rru_A0191"/>
<dbReference type="InterPro" id="IPR009010">
    <property type="entry name" value="Asp_de-COase-like_dom_sf"/>
</dbReference>
<dbReference type="InterPro" id="IPR003190">
    <property type="entry name" value="Asp_decarbox"/>
</dbReference>
<name>Q2RXZ9_RHORT</name>
<keyword evidence="1" id="KW-0456">Lyase</keyword>
<dbReference type="Pfam" id="PF02261">
    <property type="entry name" value="Asp_decarbox"/>
    <property type="match status" value="1"/>
</dbReference>
<proteinExistence type="predicted"/>
<dbReference type="eggNOG" id="COG0853">
    <property type="taxonomic scope" value="Bacteria"/>
</dbReference>
<dbReference type="EC" id="4.1.1.11" evidence="1"/>
<dbReference type="GO" id="GO:0006523">
    <property type="term" value="P:alanine biosynthetic process"/>
    <property type="evidence" value="ECO:0007669"/>
    <property type="project" value="InterPro"/>
</dbReference>
<dbReference type="EMBL" id="CP000230">
    <property type="protein sequence ID" value="ABC20996.1"/>
    <property type="molecule type" value="Genomic_DNA"/>
</dbReference>
<keyword evidence="2" id="KW-1185">Reference proteome</keyword>
<evidence type="ECO:0000313" key="1">
    <source>
        <dbReference type="EMBL" id="ABC20996.1"/>
    </source>
</evidence>
<dbReference type="EnsemblBacteria" id="ABC20996">
    <property type="protein sequence ID" value="ABC20996"/>
    <property type="gene ID" value="Rru_A0191"/>
</dbReference>
<dbReference type="HOGENOM" id="CLU_1884175_0_0_5"/>
<organism evidence="1 2">
    <name type="scientific">Rhodospirillum rubrum (strain ATCC 11170 / ATH 1.1.1 / DSM 467 / LMG 4362 / NCIMB 8255 / S1)</name>
    <dbReference type="NCBI Taxonomy" id="269796"/>
    <lineage>
        <taxon>Bacteria</taxon>
        <taxon>Pseudomonadati</taxon>
        <taxon>Pseudomonadota</taxon>
        <taxon>Alphaproteobacteria</taxon>
        <taxon>Rhodospirillales</taxon>
        <taxon>Rhodospirillaceae</taxon>
        <taxon>Rhodospirillum</taxon>
    </lineage>
</organism>
<dbReference type="STRING" id="269796.Rru_A0191"/>
<dbReference type="SUPFAM" id="SSF50692">
    <property type="entry name" value="ADC-like"/>
    <property type="match status" value="1"/>
</dbReference>
<evidence type="ECO:0000313" key="2">
    <source>
        <dbReference type="Proteomes" id="UP000001929"/>
    </source>
</evidence>
<protein>
    <submittedName>
        <fullName evidence="1">Aspartate 1-decarboxylase-like</fullName>
        <ecNumber evidence="1">4.1.1.11</ecNumber>
    </submittedName>
</protein>